<keyword evidence="3" id="KW-1185">Reference proteome</keyword>
<gene>
    <name evidence="2" type="ORF">Pan241w_22650</name>
</gene>
<dbReference type="OrthoDB" id="290718at2"/>
<evidence type="ECO:0000313" key="2">
    <source>
        <dbReference type="EMBL" id="QDT42184.1"/>
    </source>
</evidence>
<feature type="transmembrane region" description="Helical" evidence="1">
    <location>
        <begin position="6"/>
        <end position="26"/>
    </location>
</feature>
<dbReference type="Proteomes" id="UP000317171">
    <property type="component" value="Chromosome"/>
</dbReference>
<dbReference type="AlphaFoldDB" id="A0A517RE93"/>
<name>A0A517RE93_9PLAN</name>
<accession>A0A517RE93</accession>
<dbReference type="RefSeq" id="WP_145214980.1">
    <property type="nucleotide sequence ID" value="NZ_CP036269.1"/>
</dbReference>
<keyword evidence="1" id="KW-0472">Membrane</keyword>
<protein>
    <submittedName>
        <fullName evidence="2">Uncharacterized protein</fullName>
    </submittedName>
</protein>
<reference evidence="2 3" key="1">
    <citation type="submission" date="2019-02" db="EMBL/GenBank/DDBJ databases">
        <title>Deep-cultivation of Planctomycetes and their phenomic and genomic characterization uncovers novel biology.</title>
        <authorList>
            <person name="Wiegand S."/>
            <person name="Jogler M."/>
            <person name="Boedeker C."/>
            <person name="Pinto D."/>
            <person name="Vollmers J."/>
            <person name="Rivas-Marin E."/>
            <person name="Kohn T."/>
            <person name="Peeters S.H."/>
            <person name="Heuer A."/>
            <person name="Rast P."/>
            <person name="Oberbeckmann S."/>
            <person name="Bunk B."/>
            <person name="Jeske O."/>
            <person name="Meyerdierks A."/>
            <person name="Storesund J.E."/>
            <person name="Kallscheuer N."/>
            <person name="Luecker S."/>
            <person name="Lage O.M."/>
            <person name="Pohl T."/>
            <person name="Merkel B.J."/>
            <person name="Hornburger P."/>
            <person name="Mueller R.-W."/>
            <person name="Bruemmer F."/>
            <person name="Labrenz M."/>
            <person name="Spormann A.M."/>
            <person name="Op den Camp H."/>
            <person name="Overmann J."/>
            <person name="Amann R."/>
            <person name="Jetten M.S.M."/>
            <person name="Mascher T."/>
            <person name="Medema M.H."/>
            <person name="Devos D.P."/>
            <person name="Kaster A.-K."/>
            <person name="Ovreas L."/>
            <person name="Rohde M."/>
            <person name="Galperin M.Y."/>
            <person name="Jogler C."/>
        </authorList>
    </citation>
    <scope>NUCLEOTIDE SEQUENCE [LARGE SCALE GENOMIC DNA]</scope>
    <source>
        <strain evidence="2 3">Pan241w</strain>
    </source>
</reference>
<dbReference type="KEGG" id="gaz:Pan241w_22650"/>
<keyword evidence="1" id="KW-1133">Transmembrane helix</keyword>
<proteinExistence type="predicted"/>
<keyword evidence="1" id="KW-0812">Transmembrane</keyword>
<organism evidence="2 3">
    <name type="scientific">Gimesia alba</name>
    <dbReference type="NCBI Taxonomy" id="2527973"/>
    <lineage>
        <taxon>Bacteria</taxon>
        <taxon>Pseudomonadati</taxon>
        <taxon>Planctomycetota</taxon>
        <taxon>Planctomycetia</taxon>
        <taxon>Planctomycetales</taxon>
        <taxon>Planctomycetaceae</taxon>
        <taxon>Gimesia</taxon>
    </lineage>
</organism>
<evidence type="ECO:0000313" key="3">
    <source>
        <dbReference type="Proteomes" id="UP000317171"/>
    </source>
</evidence>
<evidence type="ECO:0000256" key="1">
    <source>
        <dbReference type="SAM" id="Phobius"/>
    </source>
</evidence>
<sequence length="100" mass="11147">MIGIVGAVGGTLLGVLGGVYGTWSGIKKTKGPRERAFVVKLSVLYWIVVPLFVVLVFVLPKPWNHYVWLPYGLWLSYTIRDSSRKQQAIRDAEAASKEMP</sequence>
<feature type="transmembrane region" description="Helical" evidence="1">
    <location>
        <begin position="38"/>
        <end position="59"/>
    </location>
</feature>
<dbReference type="EMBL" id="CP036269">
    <property type="protein sequence ID" value="QDT42184.1"/>
    <property type="molecule type" value="Genomic_DNA"/>
</dbReference>